<dbReference type="PROSITE" id="PS00070">
    <property type="entry name" value="ALDEHYDE_DEHYDR_CYS"/>
    <property type="match status" value="1"/>
</dbReference>
<dbReference type="FunFam" id="3.40.309.10:FF:000024">
    <property type="entry name" value="Betaine aldehyde dehydrogenase"/>
    <property type="match status" value="1"/>
</dbReference>
<gene>
    <name evidence="9" type="ORF">EV356DRAFT_509700</name>
</gene>
<sequence length="599" mass="65003">MELQELTDLIPSEAAVLSAIFLILFVPILYIILSGPSFEEPVEYDVPVPEQCRQGWDGKILDEPSIKASGSTAIQCYCPTNGKFLGLVNPTTPDGIDRAITKAHEAQIEWAKTSFDRRRKVLRTLLKHILDNQDVIARAACLDSGKTMVDASFGEILVTAEKLKWTIDHGEKALRPSKRPTNLLMMYKKNEVRYEPLGVVAACVSWNYPFHNLLGPIISSLFTGNAIVLKPSERTAWSSNYFISVVKSALEACGHSPHLVQSVTCWPQAASHLTSHPVLSHITFIGSRPVAHSVASSAAKALTPLTLELGGKDPAIILDDARNLPAIASILMRGVFQSSGQNCIGIERIVATPKVYPQLLALLEPRIRALRLGSALDDTGADADEIDMGACISDDGFSRLESLIAAAVKDGARLLCGGRRCVHPRHPAGHYFAPTLLVDVTPEMDIAQQELFAPVAVLMRAADVRDAIRIANATPYALGASVFGSEPYYVNQVVAGLEAGMVSVNDFAAYYAVQLPFGGVKGSGYGRFAGEEGLRSLCNAKSVCEDRTALVGTKIPRRLDYPISGGSKPWEMCKGIVELGYRDGWRAKVDALRRLLRNS</sequence>
<feature type="transmembrane region" description="Helical" evidence="7">
    <location>
        <begin position="12"/>
        <end position="33"/>
    </location>
</feature>
<proteinExistence type="inferred from homology"/>
<dbReference type="AlphaFoldDB" id="A0A6A6HIV4"/>
<dbReference type="Gene3D" id="3.40.309.10">
    <property type="entry name" value="Aldehyde Dehydrogenase, Chain A, domain 2"/>
    <property type="match status" value="1"/>
</dbReference>
<evidence type="ECO:0000259" key="8">
    <source>
        <dbReference type="Pfam" id="PF00171"/>
    </source>
</evidence>
<evidence type="ECO:0000256" key="6">
    <source>
        <dbReference type="RuleBase" id="RU003345"/>
    </source>
</evidence>
<evidence type="ECO:0000256" key="4">
    <source>
        <dbReference type="ARBA" id="ARBA00049194"/>
    </source>
</evidence>
<dbReference type="InterPro" id="IPR029510">
    <property type="entry name" value="Ald_DH_CS_GLU"/>
</dbReference>
<dbReference type="Proteomes" id="UP000800092">
    <property type="component" value="Unassembled WGS sequence"/>
</dbReference>
<comment type="similarity">
    <text evidence="1 6">Belongs to the aldehyde dehydrogenase family.</text>
</comment>
<evidence type="ECO:0000256" key="2">
    <source>
        <dbReference type="ARBA" id="ARBA00023002"/>
    </source>
</evidence>
<dbReference type="PROSITE" id="PS00687">
    <property type="entry name" value="ALDEHYDE_DEHYDR_GLU"/>
    <property type="match status" value="1"/>
</dbReference>
<evidence type="ECO:0000256" key="1">
    <source>
        <dbReference type="ARBA" id="ARBA00009986"/>
    </source>
</evidence>
<feature type="domain" description="Aldehyde dehydrogenase" evidence="8">
    <location>
        <begin position="69"/>
        <end position="543"/>
    </location>
</feature>
<accession>A0A6A6HIV4</accession>
<comment type="catalytic activity">
    <reaction evidence="4">
        <text>an aldehyde + NAD(+) + H2O = a carboxylate + NADH + 2 H(+)</text>
        <dbReference type="Rhea" id="RHEA:16185"/>
        <dbReference type="ChEBI" id="CHEBI:15377"/>
        <dbReference type="ChEBI" id="CHEBI:15378"/>
        <dbReference type="ChEBI" id="CHEBI:17478"/>
        <dbReference type="ChEBI" id="CHEBI:29067"/>
        <dbReference type="ChEBI" id="CHEBI:57540"/>
        <dbReference type="ChEBI" id="CHEBI:57945"/>
        <dbReference type="EC" id="1.2.1.3"/>
    </reaction>
</comment>
<dbReference type="SUPFAM" id="SSF53720">
    <property type="entry name" value="ALDH-like"/>
    <property type="match status" value="1"/>
</dbReference>
<feature type="active site" evidence="5">
    <location>
        <position position="308"/>
    </location>
</feature>
<dbReference type="CDD" id="cd07098">
    <property type="entry name" value="ALDH_F15-22"/>
    <property type="match status" value="1"/>
</dbReference>
<dbReference type="FunFam" id="3.40.605.10:FF:000014">
    <property type="entry name" value="aldehyde dehydrogenase 22A1"/>
    <property type="match status" value="1"/>
</dbReference>
<dbReference type="Pfam" id="PF00171">
    <property type="entry name" value="Aldedh"/>
    <property type="match status" value="1"/>
</dbReference>
<dbReference type="InterPro" id="IPR016161">
    <property type="entry name" value="Ald_DH/histidinol_DH"/>
</dbReference>
<evidence type="ECO:0000256" key="3">
    <source>
        <dbReference type="ARBA" id="ARBA00024226"/>
    </source>
</evidence>
<dbReference type="OrthoDB" id="310895at2759"/>
<evidence type="ECO:0000256" key="5">
    <source>
        <dbReference type="PROSITE-ProRule" id="PRU10007"/>
    </source>
</evidence>
<evidence type="ECO:0000256" key="7">
    <source>
        <dbReference type="SAM" id="Phobius"/>
    </source>
</evidence>
<keyword evidence="2 6" id="KW-0560">Oxidoreductase</keyword>
<dbReference type="PANTHER" id="PTHR11699">
    <property type="entry name" value="ALDEHYDE DEHYDROGENASE-RELATED"/>
    <property type="match status" value="1"/>
</dbReference>
<reference evidence="9" key="1">
    <citation type="journal article" date="2020" name="Stud. Mycol.">
        <title>101 Dothideomycetes genomes: a test case for predicting lifestyles and emergence of pathogens.</title>
        <authorList>
            <person name="Haridas S."/>
            <person name="Albert R."/>
            <person name="Binder M."/>
            <person name="Bloem J."/>
            <person name="Labutti K."/>
            <person name="Salamov A."/>
            <person name="Andreopoulos B."/>
            <person name="Baker S."/>
            <person name="Barry K."/>
            <person name="Bills G."/>
            <person name="Bluhm B."/>
            <person name="Cannon C."/>
            <person name="Castanera R."/>
            <person name="Culley D."/>
            <person name="Daum C."/>
            <person name="Ezra D."/>
            <person name="Gonzalez J."/>
            <person name="Henrissat B."/>
            <person name="Kuo A."/>
            <person name="Liang C."/>
            <person name="Lipzen A."/>
            <person name="Lutzoni F."/>
            <person name="Magnuson J."/>
            <person name="Mondo S."/>
            <person name="Nolan M."/>
            <person name="Ohm R."/>
            <person name="Pangilinan J."/>
            <person name="Park H.-J."/>
            <person name="Ramirez L."/>
            <person name="Alfaro M."/>
            <person name="Sun H."/>
            <person name="Tritt A."/>
            <person name="Yoshinaga Y."/>
            <person name="Zwiers L.-H."/>
            <person name="Turgeon B."/>
            <person name="Goodwin S."/>
            <person name="Spatafora J."/>
            <person name="Crous P."/>
            <person name="Grigoriev I."/>
        </authorList>
    </citation>
    <scope>NUCLEOTIDE SEQUENCE</scope>
    <source>
        <strain evidence="9">Tuck. ex Michener</strain>
    </source>
</reference>
<keyword evidence="7" id="KW-1133">Transmembrane helix</keyword>
<dbReference type="GO" id="GO:0004029">
    <property type="term" value="F:aldehyde dehydrogenase (NAD+) activity"/>
    <property type="evidence" value="ECO:0007669"/>
    <property type="project" value="UniProtKB-EC"/>
</dbReference>
<protein>
    <recommendedName>
        <fullName evidence="3">aldehyde dehydrogenase (NAD(+))</fullName>
        <ecNumber evidence="3">1.2.1.3</ecNumber>
    </recommendedName>
</protein>
<dbReference type="EMBL" id="ML991778">
    <property type="protein sequence ID" value="KAF2237812.1"/>
    <property type="molecule type" value="Genomic_DNA"/>
</dbReference>
<keyword evidence="7" id="KW-0812">Transmembrane</keyword>
<dbReference type="InterPro" id="IPR016162">
    <property type="entry name" value="Ald_DH_N"/>
</dbReference>
<dbReference type="Gene3D" id="3.40.605.10">
    <property type="entry name" value="Aldehyde Dehydrogenase, Chain A, domain 1"/>
    <property type="match status" value="1"/>
</dbReference>
<keyword evidence="7" id="KW-0472">Membrane</keyword>
<evidence type="ECO:0000313" key="10">
    <source>
        <dbReference type="Proteomes" id="UP000800092"/>
    </source>
</evidence>
<dbReference type="InterPro" id="IPR016163">
    <property type="entry name" value="Ald_DH_C"/>
</dbReference>
<keyword evidence="10" id="KW-1185">Reference proteome</keyword>
<name>A0A6A6HIV4_VIRVR</name>
<dbReference type="InterPro" id="IPR016160">
    <property type="entry name" value="Ald_DH_CS_CYS"/>
</dbReference>
<dbReference type="EC" id="1.2.1.3" evidence="3"/>
<organism evidence="9 10">
    <name type="scientific">Viridothelium virens</name>
    <name type="common">Speckled blister lichen</name>
    <name type="synonym">Trypethelium virens</name>
    <dbReference type="NCBI Taxonomy" id="1048519"/>
    <lineage>
        <taxon>Eukaryota</taxon>
        <taxon>Fungi</taxon>
        <taxon>Dikarya</taxon>
        <taxon>Ascomycota</taxon>
        <taxon>Pezizomycotina</taxon>
        <taxon>Dothideomycetes</taxon>
        <taxon>Dothideomycetes incertae sedis</taxon>
        <taxon>Trypetheliales</taxon>
        <taxon>Trypetheliaceae</taxon>
        <taxon>Viridothelium</taxon>
    </lineage>
</organism>
<evidence type="ECO:0000313" key="9">
    <source>
        <dbReference type="EMBL" id="KAF2237812.1"/>
    </source>
</evidence>
<dbReference type="InterPro" id="IPR015590">
    <property type="entry name" value="Aldehyde_DH_dom"/>
</dbReference>